<evidence type="ECO:0000256" key="1">
    <source>
        <dbReference type="ARBA" id="ARBA00006442"/>
    </source>
</evidence>
<comment type="cofactor">
    <cofactor evidence="5">
        <name>6-hydroxy-FAD</name>
        <dbReference type="ChEBI" id="CHEBI:60470"/>
    </cofactor>
</comment>
<keyword evidence="4" id="KW-0560">Oxidoreductase</keyword>
<comment type="similarity">
    <text evidence="1">Belongs to the FAD-dependent oxidoreductase family.</text>
</comment>
<sequence length="460" mass="49835">MEEAEHSRYVAQLKAEFDSCDTTATGFLDRDELTALCGKLQLDAHLPLLLDTLLGERTYSRHVKAAGEPAPQTGHIWAVIEMGGQVSSAEGVHVVVVGGGFGGIAAAQQLKSQRMDFTLIDMRDAFHHNVAALRASVQPGFAQRTFIPYAETFGESFVQGRVERVDTERQLVILQGGREIQYSHLILCTGDGRAVPREVQHGGVVSNSVQMYQDFVSQVQAADSVLVVGGGSTGVEMAAEIKTEYPEKTVVLVHSKIGLADSDLLPSVRQQAKQVLLEKGVQLLLGTWPAEHGHRVCDLSDLQLNVAHKNTQVTTDKGHTLTTDMIVCCTGLKVNATAYASSFNSCLADNGALKVNDYLQVEGFSNVYAVGDCADIKEPKMAYHAGLHAAVAVSNIANSLQGKALKAYCTGNVTMLLAMGRDDGVGQFNGLRLPRYLVTLGKSRDLLLWKSWREMNQQQP</sequence>
<dbReference type="GO" id="GO:0005509">
    <property type="term" value="F:calcium ion binding"/>
    <property type="evidence" value="ECO:0007669"/>
    <property type="project" value="InterPro"/>
</dbReference>
<evidence type="ECO:0000259" key="14">
    <source>
        <dbReference type="PROSITE" id="PS50222"/>
    </source>
</evidence>
<dbReference type="GO" id="GO:0008637">
    <property type="term" value="P:apoptotic mitochondrial changes"/>
    <property type="evidence" value="ECO:0007669"/>
    <property type="project" value="TreeGrafter"/>
</dbReference>
<evidence type="ECO:0000256" key="2">
    <source>
        <dbReference type="ARBA" id="ARBA00022630"/>
    </source>
</evidence>
<dbReference type="GO" id="GO:0043065">
    <property type="term" value="P:positive regulation of apoptotic process"/>
    <property type="evidence" value="ECO:0007669"/>
    <property type="project" value="TreeGrafter"/>
</dbReference>
<comment type="function">
    <text evidence="13">Putative FAD-dependent oxidoreductase.</text>
</comment>
<evidence type="ECO:0000256" key="5">
    <source>
        <dbReference type="ARBA" id="ARBA00037027"/>
    </source>
</evidence>
<dbReference type="AlphaFoldDB" id="A0A6P7JSP7"/>
<evidence type="ECO:0000256" key="6">
    <source>
        <dbReference type="ARBA" id="ARBA00040253"/>
    </source>
</evidence>
<dbReference type="PRINTS" id="PR00368">
    <property type="entry name" value="FADPNR"/>
</dbReference>
<evidence type="ECO:0000256" key="4">
    <source>
        <dbReference type="ARBA" id="ARBA00023002"/>
    </source>
</evidence>
<dbReference type="GO" id="GO:0050660">
    <property type="term" value="F:flavin adenine dinucleotide binding"/>
    <property type="evidence" value="ECO:0007669"/>
    <property type="project" value="TreeGrafter"/>
</dbReference>
<dbReference type="SUPFAM" id="SSF51905">
    <property type="entry name" value="FAD/NAD(P)-binding domain"/>
    <property type="match status" value="1"/>
</dbReference>
<dbReference type="PANTHER" id="PTHR43735:SF3">
    <property type="entry name" value="FERROPTOSIS SUPPRESSOR PROTEIN 1"/>
    <property type="match status" value="1"/>
</dbReference>
<dbReference type="GO" id="GO:0005739">
    <property type="term" value="C:mitochondrion"/>
    <property type="evidence" value="ECO:0007669"/>
    <property type="project" value="TreeGrafter"/>
</dbReference>
<reference evidence="16" key="1">
    <citation type="submission" date="2025-08" db="UniProtKB">
        <authorList>
            <consortium name="RefSeq"/>
        </authorList>
    </citation>
    <scope>IDENTIFICATION</scope>
</reference>
<dbReference type="InterPro" id="IPR023753">
    <property type="entry name" value="FAD/NAD-binding_dom"/>
</dbReference>
<comment type="catalytic activity">
    <reaction evidence="9">
        <text>menadione + NADH + H(+) = menadiol + NAD(+)</text>
        <dbReference type="Rhea" id="RHEA:69695"/>
        <dbReference type="ChEBI" id="CHEBI:6746"/>
        <dbReference type="ChEBI" id="CHEBI:15378"/>
        <dbReference type="ChEBI" id="CHEBI:28869"/>
        <dbReference type="ChEBI" id="CHEBI:57540"/>
        <dbReference type="ChEBI" id="CHEBI:57945"/>
    </reaction>
    <physiologicalReaction direction="left-to-right" evidence="9">
        <dbReference type="Rhea" id="RHEA:69696"/>
    </physiologicalReaction>
</comment>
<dbReference type="RefSeq" id="XP_028279872.1">
    <property type="nucleotide sequence ID" value="XM_028424071.1"/>
</dbReference>
<protein>
    <recommendedName>
        <fullName evidence="6">Ferroptosis suppressor protein 1</fullName>
    </recommendedName>
    <alternativeName>
        <fullName evidence="7">Apoptosis-inducing factor homologous mitochondrion-associated inducer of death</fullName>
    </alternativeName>
    <alternativeName>
        <fullName evidence="8">p53-responsive gene 3 protein</fullName>
    </alternativeName>
</protein>
<organism evidence="15 16">
    <name type="scientific">Parambassis ranga</name>
    <name type="common">Indian glassy fish</name>
    <dbReference type="NCBI Taxonomy" id="210632"/>
    <lineage>
        <taxon>Eukaryota</taxon>
        <taxon>Metazoa</taxon>
        <taxon>Chordata</taxon>
        <taxon>Craniata</taxon>
        <taxon>Vertebrata</taxon>
        <taxon>Euteleostomi</taxon>
        <taxon>Actinopterygii</taxon>
        <taxon>Neopterygii</taxon>
        <taxon>Teleostei</taxon>
        <taxon>Neoteleostei</taxon>
        <taxon>Acanthomorphata</taxon>
        <taxon>Ovalentaria</taxon>
        <taxon>Ambassidae</taxon>
        <taxon>Parambassis</taxon>
    </lineage>
</organism>
<dbReference type="FunCoup" id="A0A6P7JSP7">
    <property type="interactions" value="97"/>
</dbReference>
<evidence type="ECO:0000256" key="9">
    <source>
        <dbReference type="ARBA" id="ARBA00048412"/>
    </source>
</evidence>
<dbReference type="InParanoid" id="A0A6P7JSP7"/>
<evidence type="ECO:0000256" key="8">
    <source>
        <dbReference type="ARBA" id="ARBA00042318"/>
    </source>
</evidence>
<evidence type="ECO:0000313" key="15">
    <source>
        <dbReference type="Proteomes" id="UP000515145"/>
    </source>
</evidence>
<dbReference type="Proteomes" id="UP000515145">
    <property type="component" value="Chromosome 15"/>
</dbReference>
<name>A0A6P7JSP7_9TELE</name>
<dbReference type="InterPro" id="IPR002048">
    <property type="entry name" value="EF_hand_dom"/>
</dbReference>
<dbReference type="PROSITE" id="PS50222">
    <property type="entry name" value="EF_HAND_2"/>
    <property type="match status" value="1"/>
</dbReference>
<dbReference type="FunFam" id="3.50.50.100:FF:000006">
    <property type="entry name" value="apoptosis-inducing factor 2"/>
    <property type="match status" value="1"/>
</dbReference>
<dbReference type="GeneID" id="114447680"/>
<evidence type="ECO:0000256" key="10">
    <source>
        <dbReference type="ARBA" id="ARBA00049236"/>
    </source>
</evidence>
<dbReference type="OrthoDB" id="3244603at2759"/>
<evidence type="ECO:0000313" key="16">
    <source>
        <dbReference type="RefSeq" id="XP_028279872.1"/>
    </source>
</evidence>
<comment type="catalytic activity">
    <reaction evidence="10">
        <text>ubiquinone-10 + NADH + H(+) = ubiquinol-10 + NAD(+)</text>
        <dbReference type="Rhea" id="RHEA:61984"/>
        <dbReference type="ChEBI" id="CHEBI:15378"/>
        <dbReference type="ChEBI" id="CHEBI:46245"/>
        <dbReference type="ChEBI" id="CHEBI:57540"/>
        <dbReference type="ChEBI" id="CHEBI:57945"/>
        <dbReference type="ChEBI" id="CHEBI:64183"/>
    </reaction>
    <physiologicalReaction direction="left-to-right" evidence="10">
        <dbReference type="Rhea" id="RHEA:61985"/>
    </physiologicalReaction>
</comment>
<feature type="domain" description="EF-hand" evidence="14">
    <location>
        <begin position="8"/>
        <end position="43"/>
    </location>
</feature>
<evidence type="ECO:0000256" key="13">
    <source>
        <dbReference type="ARBA" id="ARBA00057036"/>
    </source>
</evidence>
<evidence type="ECO:0000256" key="12">
    <source>
        <dbReference type="ARBA" id="ARBA00049479"/>
    </source>
</evidence>
<dbReference type="Pfam" id="PF07992">
    <property type="entry name" value="Pyr_redox_2"/>
    <property type="match status" value="1"/>
</dbReference>
<comment type="catalytic activity">
    <reaction evidence="11">
        <text>phylloquinone + NADH + H(+) = phylloquinol + NAD(+)</text>
        <dbReference type="Rhea" id="RHEA:74075"/>
        <dbReference type="ChEBI" id="CHEBI:15378"/>
        <dbReference type="ChEBI" id="CHEBI:18067"/>
        <dbReference type="ChEBI" id="CHEBI:28433"/>
        <dbReference type="ChEBI" id="CHEBI:57540"/>
        <dbReference type="ChEBI" id="CHEBI:57945"/>
    </reaction>
    <physiologicalReaction direction="left-to-right" evidence="11">
        <dbReference type="Rhea" id="RHEA:74076"/>
    </physiologicalReaction>
</comment>
<keyword evidence="2" id="KW-0285">Flavoprotein</keyword>
<accession>A0A6P7JSP7</accession>
<evidence type="ECO:0000256" key="7">
    <source>
        <dbReference type="ARBA" id="ARBA00041541"/>
    </source>
</evidence>
<gene>
    <name evidence="16" type="primary">LOC114447680</name>
</gene>
<dbReference type="PRINTS" id="PR00469">
    <property type="entry name" value="PNDRDTASEII"/>
</dbReference>
<dbReference type="GO" id="GO:0004174">
    <property type="term" value="F:electron-transferring-flavoprotein dehydrogenase activity"/>
    <property type="evidence" value="ECO:0007669"/>
    <property type="project" value="TreeGrafter"/>
</dbReference>
<proteinExistence type="inferred from homology"/>
<dbReference type="Gene3D" id="3.50.50.100">
    <property type="match status" value="1"/>
</dbReference>
<comment type="catalytic activity">
    <reaction evidence="12">
        <text>menaquinone-4 + NADH + H(+) = menaquinol-4 + NAD(+)</text>
        <dbReference type="Rhea" id="RHEA:74079"/>
        <dbReference type="ChEBI" id="CHEBI:15378"/>
        <dbReference type="ChEBI" id="CHEBI:57540"/>
        <dbReference type="ChEBI" id="CHEBI:57945"/>
        <dbReference type="ChEBI" id="CHEBI:78277"/>
        <dbReference type="ChEBI" id="CHEBI:193091"/>
    </reaction>
    <physiologicalReaction direction="left-to-right" evidence="12">
        <dbReference type="Rhea" id="RHEA:74080"/>
    </physiologicalReaction>
</comment>
<evidence type="ECO:0000256" key="11">
    <source>
        <dbReference type="ARBA" id="ARBA00049275"/>
    </source>
</evidence>
<dbReference type="PANTHER" id="PTHR43735">
    <property type="entry name" value="APOPTOSIS-INDUCING FACTOR 1"/>
    <property type="match status" value="1"/>
</dbReference>
<keyword evidence="3" id="KW-0274">FAD</keyword>
<keyword evidence="15" id="KW-1185">Reference proteome</keyword>
<dbReference type="InterPro" id="IPR036188">
    <property type="entry name" value="FAD/NAD-bd_sf"/>
</dbReference>
<evidence type="ECO:0000256" key="3">
    <source>
        <dbReference type="ARBA" id="ARBA00022827"/>
    </source>
</evidence>